<evidence type="ECO:0000256" key="1">
    <source>
        <dbReference type="SAM" id="MobiDB-lite"/>
    </source>
</evidence>
<proteinExistence type="predicted"/>
<feature type="compositionally biased region" description="Basic and acidic residues" evidence="1">
    <location>
        <begin position="1"/>
        <end position="22"/>
    </location>
</feature>
<dbReference type="Proteomes" id="UP000006038">
    <property type="component" value="Chromosome 7"/>
</dbReference>
<dbReference type="HOGENOM" id="CLU_2007456_0_0_1"/>
<feature type="region of interest" description="Disordered" evidence="1">
    <location>
        <begin position="1"/>
        <end position="40"/>
    </location>
</feature>
<protein>
    <submittedName>
        <fullName evidence="2">Uncharacterized protein</fullName>
    </submittedName>
</protein>
<keyword evidence="3" id="KW-1185">Reference proteome</keyword>
<evidence type="ECO:0000313" key="3">
    <source>
        <dbReference type="Proteomes" id="UP000006038"/>
    </source>
</evidence>
<evidence type="ECO:0000313" key="2">
    <source>
        <dbReference type="EnsemblPlants" id="OB07G14110.1"/>
    </source>
</evidence>
<organism evidence="2">
    <name type="scientific">Oryza brachyantha</name>
    <name type="common">malo sina</name>
    <dbReference type="NCBI Taxonomy" id="4533"/>
    <lineage>
        <taxon>Eukaryota</taxon>
        <taxon>Viridiplantae</taxon>
        <taxon>Streptophyta</taxon>
        <taxon>Embryophyta</taxon>
        <taxon>Tracheophyta</taxon>
        <taxon>Spermatophyta</taxon>
        <taxon>Magnoliopsida</taxon>
        <taxon>Liliopsida</taxon>
        <taxon>Poales</taxon>
        <taxon>Poaceae</taxon>
        <taxon>BOP clade</taxon>
        <taxon>Oryzoideae</taxon>
        <taxon>Oryzeae</taxon>
        <taxon>Oryzinae</taxon>
        <taxon>Oryza</taxon>
    </lineage>
</organism>
<sequence length="124" mass="13883">MGEEKGQERRSSPFRERIRGSPDEAIAADSEPEQEEKRRGRAVASAGSAAAFGLCCCCMSCCYGEAELVMVVVSVEREERRVVLREIVLRWTGGRWASLLCCLRWTGSTIHVLRQLSLWLMSMG</sequence>
<dbReference type="AlphaFoldDB" id="J3MJ29"/>
<name>J3MJ29_ORYBR</name>
<reference evidence="2" key="2">
    <citation type="submission" date="2013-04" db="UniProtKB">
        <authorList>
            <consortium name="EnsemblPlants"/>
        </authorList>
    </citation>
    <scope>IDENTIFICATION</scope>
</reference>
<dbReference type="Gramene" id="OB07G14110.1">
    <property type="protein sequence ID" value="OB07G14110.1"/>
    <property type="gene ID" value="OB07G14110"/>
</dbReference>
<reference evidence="2" key="1">
    <citation type="journal article" date="2013" name="Nat. Commun.">
        <title>Whole-genome sequencing of Oryza brachyantha reveals mechanisms underlying Oryza genome evolution.</title>
        <authorList>
            <person name="Chen J."/>
            <person name="Huang Q."/>
            <person name="Gao D."/>
            <person name="Wang J."/>
            <person name="Lang Y."/>
            <person name="Liu T."/>
            <person name="Li B."/>
            <person name="Bai Z."/>
            <person name="Luis Goicoechea J."/>
            <person name="Liang C."/>
            <person name="Chen C."/>
            <person name="Zhang W."/>
            <person name="Sun S."/>
            <person name="Liao Y."/>
            <person name="Zhang X."/>
            <person name="Yang L."/>
            <person name="Song C."/>
            <person name="Wang M."/>
            <person name="Shi J."/>
            <person name="Liu G."/>
            <person name="Liu J."/>
            <person name="Zhou H."/>
            <person name="Zhou W."/>
            <person name="Yu Q."/>
            <person name="An N."/>
            <person name="Chen Y."/>
            <person name="Cai Q."/>
            <person name="Wang B."/>
            <person name="Liu B."/>
            <person name="Min J."/>
            <person name="Huang Y."/>
            <person name="Wu H."/>
            <person name="Li Z."/>
            <person name="Zhang Y."/>
            <person name="Yin Y."/>
            <person name="Song W."/>
            <person name="Jiang J."/>
            <person name="Jackson S.A."/>
            <person name="Wing R.A."/>
            <person name="Wang J."/>
            <person name="Chen M."/>
        </authorList>
    </citation>
    <scope>NUCLEOTIDE SEQUENCE [LARGE SCALE GENOMIC DNA]</scope>
    <source>
        <strain evidence="2">cv. IRGC 101232</strain>
    </source>
</reference>
<dbReference type="EnsemblPlants" id="OB07G14110.1">
    <property type="protein sequence ID" value="OB07G14110.1"/>
    <property type="gene ID" value="OB07G14110"/>
</dbReference>
<accession>J3MJ29</accession>